<dbReference type="InterPro" id="IPR013762">
    <property type="entry name" value="Integrase-like_cat_sf"/>
</dbReference>
<dbReference type="InterPro" id="IPR044068">
    <property type="entry name" value="CB"/>
</dbReference>
<evidence type="ECO:0000256" key="4">
    <source>
        <dbReference type="SAM" id="MobiDB-lite"/>
    </source>
</evidence>
<feature type="compositionally biased region" description="Basic residues" evidence="4">
    <location>
        <begin position="416"/>
        <end position="425"/>
    </location>
</feature>
<evidence type="ECO:0000256" key="3">
    <source>
        <dbReference type="PROSITE-ProRule" id="PRU01248"/>
    </source>
</evidence>
<dbReference type="Gene3D" id="1.10.150.130">
    <property type="match status" value="1"/>
</dbReference>
<dbReference type="CDD" id="cd01189">
    <property type="entry name" value="INT_ICEBs1_C_like"/>
    <property type="match status" value="1"/>
</dbReference>
<evidence type="ECO:0000259" key="5">
    <source>
        <dbReference type="PROSITE" id="PS51898"/>
    </source>
</evidence>
<dbReference type="OrthoDB" id="73608at2"/>
<dbReference type="PROSITE" id="PS51900">
    <property type="entry name" value="CB"/>
    <property type="match status" value="1"/>
</dbReference>
<accession>A0A1H7AZM1</accession>
<dbReference type="PANTHER" id="PTHR30349:SF84">
    <property type="entry name" value="PHAGE-RELATED INTEGRASE"/>
    <property type="match status" value="1"/>
</dbReference>
<dbReference type="EMBL" id="FNZA01000015">
    <property type="protein sequence ID" value="SEJ70376.1"/>
    <property type="molecule type" value="Genomic_DNA"/>
</dbReference>
<organism evidence="7 8">
    <name type="scientific">Deinococcus reticulitermitis</name>
    <dbReference type="NCBI Taxonomy" id="856736"/>
    <lineage>
        <taxon>Bacteria</taxon>
        <taxon>Thermotogati</taxon>
        <taxon>Deinococcota</taxon>
        <taxon>Deinococci</taxon>
        <taxon>Deinococcales</taxon>
        <taxon>Deinococcaceae</taxon>
        <taxon>Deinococcus</taxon>
    </lineage>
</organism>
<evidence type="ECO:0000313" key="7">
    <source>
        <dbReference type="EMBL" id="SEJ70376.1"/>
    </source>
</evidence>
<dbReference type="InterPro" id="IPR010998">
    <property type="entry name" value="Integrase_recombinase_N"/>
</dbReference>
<dbReference type="Proteomes" id="UP000199223">
    <property type="component" value="Unassembled WGS sequence"/>
</dbReference>
<keyword evidence="8" id="KW-1185">Reference proteome</keyword>
<dbReference type="RefSeq" id="WP_092265173.1">
    <property type="nucleotide sequence ID" value="NZ_FNZA01000015.1"/>
</dbReference>
<dbReference type="AlphaFoldDB" id="A0A1H7AZM1"/>
<feature type="domain" description="Tyr recombinase" evidence="5">
    <location>
        <begin position="183"/>
        <end position="384"/>
    </location>
</feature>
<dbReference type="GO" id="GO:0015074">
    <property type="term" value="P:DNA integration"/>
    <property type="evidence" value="ECO:0007669"/>
    <property type="project" value="InterPro"/>
</dbReference>
<gene>
    <name evidence="7" type="ORF">SAMN04488058_11515</name>
</gene>
<dbReference type="STRING" id="856736.SAMN04488058_11515"/>
<evidence type="ECO:0000256" key="1">
    <source>
        <dbReference type="ARBA" id="ARBA00023125"/>
    </source>
</evidence>
<protein>
    <submittedName>
        <fullName evidence="7">Site-specific recombinase XerD</fullName>
    </submittedName>
</protein>
<dbReference type="SUPFAM" id="SSF56349">
    <property type="entry name" value="DNA breaking-rejoining enzymes"/>
    <property type="match status" value="1"/>
</dbReference>
<dbReference type="InterPro" id="IPR002104">
    <property type="entry name" value="Integrase_catalytic"/>
</dbReference>
<keyword evidence="1 3" id="KW-0238">DNA-binding</keyword>
<dbReference type="Gene3D" id="1.10.443.10">
    <property type="entry name" value="Intergrase catalytic core"/>
    <property type="match status" value="1"/>
</dbReference>
<dbReference type="GO" id="GO:0006310">
    <property type="term" value="P:DNA recombination"/>
    <property type="evidence" value="ECO:0007669"/>
    <property type="project" value="UniProtKB-KW"/>
</dbReference>
<dbReference type="PANTHER" id="PTHR30349">
    <property type="entry name" value="PHAGE INTEGRASE-RELATED"/>
    <property type="match status" value="1"/>
</dbReference>
<evidence type="ECO:0000259" key="6">
    <source>
        <dbReference type="PROSITE" id="PS51900"/>
    </source>
</evidence>
<dbReference type="PROSITE" id="PS51898">
    <property type="entry name" value="TYR_RECOMBINASE"/>
    <property type="match status" value="1"/>
</dbReference>
<reference evidence="8" key="1">
    <citation type="submission" date="2016-10" db="EMBL/GenBank/DDBJ databases">
        <authorList>
            <person name="Varghese N."/>
            <person name="Submissions S."/>
        </authorList>
    </citation>
    <scope>NUCLEOTIDE SEQUENCE [LARGE SCALE GENOMIC DNA]</scope>
    <source>
        <strain evidence="8">CGMCC 1.10218</strain>
    </source>
</reference>
<dbReference type="GO" id="GO:0003677">
    <property type="term" value="F:DNA binding"/>
    <property type="evidence" value="ECO:0007669"/>
    <property type="project" value="UniProtKB-UniRule"/>
</dbReference>
<dbReference type="Pfam" id="PF00589">
    <property type="entry name" value="Phage_integrase"/>
    <property type="match status" value="1"/>
</dbReference>
<sequence>MTGGKARRKWGEGSYRVLPSGRWEWRISAKVGGKSRTLSGTADTEAKARAAAQRAKVDAEAGRRALNRAVTLGAHLEGWLKGRDGISDSTRRKYGDLLRLHVLPEVGALKLAAVDAATLREFYGRLREGDQARKRRALGYSSRRQIHNVLYAALGQAAADGLIPGNPAAVPGVRPTQAAREVEPVRAFTRGQAARFLAVADAEGERTGQVLAFLLLTGMRRGEVLGLRWEHVTLGGATPALRVVVQRTVSGSRVFEGPPKTRHGRRTVPLSAEAVAVLERVRARTAEEHAALYPEDPPSPYVFPSLRGGPYDPSNFTRVMKRVCAAAGVPALAVHDLRHTFASLASFGGVRVEVLSRILGHSDPAFTLRQYRHLYPEELAAVSLELPPVPQDDEEETGEALGDLLPPEAPAPASPARRKRKGLQA</sequence>
<keyword evidence="2" id="KW-0233">DNA recombination</keyword>
<feature type="domain" description="Core-binding (CB)" evidence="6">
    <location>
        <begin position="70"/>
        <end position="151"/>
    </location>
</feature>
<dbReference type="InterPro" id="IPR050090">
    <property type="entry name" value="Tyrosine_recombinase_XerCD"/>
</dbReference>
<evidence type="ECO:0000313" key="8">
    <source>
        <dbReference type="Proteomes" id="UP000199223"/>
    </source>
</evidence>
<dbReference type="InterPro" id="IPR011010">
    <property type="entry name" value="DNA_brk_join_enz"/>
</dbReference>
<name>A0A1H7AZM1_9DEIO</name>
<feature type="region of interest" description="Disordered" evidence="4">
    <location>
        <begin position="385"/>
        <end position="425"/>
    </location>
</feature>
<evidence type="ECO:0000256" key="2">
    <source>
        <dbReference type="ARBA" id="ARBA00023172"/>
    </source>
</evidence>
<proteinExistence type="predicted"/>